<dbReference type="EMBL" id="BSYO01000006">
    <property type="protein sequence ID" value="GMH06860.1"/>
    <property type="molecule type" value="Genomic_DNA"/>
</dbReference>
<dbReference type="InterPro" id="IPR038928">
    <property type="entry name" value="LAZY1"/>
</dbReference>
<sequence length="356" mass="39997">MKLLGWMHPKLQKDNKESIIKHSAIGIPSIPLNVSHNYQEYYQRPCNISKANRQLQQESIITKPPTTTLTQIFPGFLAIGTLSMEPINTKPATASLVLSCEETTEENLSDRKYDASFISKEQEKLIKAAEAMKGVSEESSKSHSQASTITFSSKEKETTEEAQKENASPHKLCHGSRTADGRSNINSDRKQMHGMKKYKSPIDHVRKMLQTLQPSSKKSAASTVETSAECLPTWTKFFKTQQLFNKKVHPQFSTADVSKKLGAHKIKKTPRNCNYSNGQPTPQRESNQRFHQEAAMRSAGRYPNIDLTLPGNDITTKDLKLKAKDFSSSGPSMEHWITTDAEYLVLELQQINRDAS</sequence>
<dbReference type="PANTHER" id="PTHR34959">
    <property type="entry name" value="PROTEIN LAZY 1"/>
    <property type="match status" value="1"/>
</dbReference>
<dbReference type="PANTHER" id="PTHR34959:SF4">
    <property type="entry name" value="PROTEIN LAZY 1"/>
    <property type="match status" value="1"/>
</dbReference>
<evidence type="ECO:0000256" key="1">
    <source>
        <dbReference type="SAM" id="MobiDB-lite"/>
    </source>
</evidence>
<reference evidence="2" key="1">
    <citation type="submission" date="2023-05" db="EMBL/GenBank/DDBJ databases">
        <title>Nepenthes gracilis genome sequencing.</title>
        <authorList>
            <person name="Fukushima K."/>
        </authorList>
    </citation>
    <scope>NUCLEOTIDE SEQUENCE</scope>
    <source>
        <strain evidence="2">SING2019-196</strain>
    </source>
</reference>
<evidence type="ECO:0000313" key="2">
    <source>
        <dbReference type="EMBL" id="GMH06860.1"/>
    </source>
</evidence>
<feature type="compositionally biased region" description="Basic and acidic residues" evidence="1">
    <location>
        <begin position="153"/>
        <end position="168"/>
    </location>
</feature>
<dbReference type="GO" id="GO:2000012">
    <property type="term" value="P:regulation of auxin polar transport"/>
    <property type="evidence" value="ECO:0007669"/>
    <property type="project" value="InterPro"/>
</dbReference>
<protein>
    <submittedName>
        <fullName evidence="2">Uncharacterized protein</fullName>
    </submittedName>
</protein>
<proteinExistence type="predicted"/>
<name>A0AAD3S957_NEPGR</name>
<feature type="compositionally biased region" description="Polar residues" evidence="1">
    <location>
        <begin position="271"/>
        <end position="285"/>
    </location>
</feature>
<feature type="region of interest" description="Disordered" evidence="1">
    <location>
        <begin position="134"/>
        <end position="196"/>
    </location>
</feature>
<organism evidence="2 3">
    <name type="scientific">Nepenthes gracilis</name>
    <name type="common">Slender pitcher plant</name>
    <dbReference type="NCBI Taxonomy" id="150966"/>
    <lineage>
        <taxon>Eukaryota</taxon>
        <taxon>Viridiplantae</taxon>
        <taxon>Streptophyta</taxon>
        <taxon>Embryophyta</taxon>
        <taxon>Tracheophyta</taxon>
        <taxon>Spermatophyta</taxon>
        <taxon>Magnoliopsida</taxon>
        <taxon>eudicotyledons</taxon>
        <taxon>Gunneridae</taxon>
        <taxon>Pentapetalae</taxon>
        <taxon>Caryophyllales</taxon>
        <taxon>Nepenthaceae</taxon>
        <taxon>Nepenthes</taxon>
    </lineage>
</organism>
<gene>
    <name evidence="2" type="ORF">Nepgr_008700</name>
</gene>
<dbReference type="AlphaFoldDB" id="A0AAD3S957"/>
<dbReference type="GO" id="GO:0009630">
    <property type="term" value="P:gravitropism"/>
    <property type="evidence" value="ECO:0007669"/>
    <property type="project" value="InterPro"/>
</dbReference>
<comment type="caution">
    <text evidence="2">The sequence shown here is derived from an EMBL/GenBank/DDBJ whole genome shotgun (WGS) entry which is preliminary data.</text>
</comment>
<keyword evidence="3" id="KW-1185">Reference proteome</keyword>
<accession>A0AAD3S957</accession>
<feature type="region of interest" description="Disordered" evidence="1">
    <location>
        <begin position="268"/>
        <end position="290"/>
    </location>
</feature>
<dbReference type="Proteomes" id="UP001279734">
    <property type="component" value="Unassembled WGS sequence"/>
</dbReference>
<evidence type="ECO:0000313" key="3">
    <source>
        <dbReference type="Proteomes" id="UP001279734"/>
    </source>
</evidence>
<feature type="compositionally biased region" description="Low complexity" evidence="1">
    <location>
        <begin position="142"/>
        <end position="152"/>
    </location>
</feature>